<proteinExistence type="predicted"/>
<evidence type="ECO:0000313" key="3">
    <source>
        <dbReference type="Proteomes" id="UP000054350"/>
    </source>
</evidence>
<organism evidence="2 3">
    <name type="scientific">Allomyces macrogynus (strain ATCC 38327)</name>
    <name type="common">Allomyces javanicus var. macrogynus</name>
    <dbReference type="NCBI Taxonomy" id="578462"/>
    <lineage>
        <taxon>Eukaryota</taxon>
        <taxon>Fungi</taxon>
        <taxon>Fungi incertae sedis</taxon>
        <taxon>Blastocladiomycota</taxon>
        <taxon>Blastocladiomycetes</taxon>
        <taxon>Blastocladiales</taxon>
        <taxon>Blastocladiaceae</taxon>
        <taxon>Allomyces</taxon>
    </lineage>
</organism>
<protein>
    <recommendedName>
        <fullName evidence="1">Fe/B12 periplasmic-binding domain-containing protein</fullName>
    </recommendedName>
</protein>
<evidence type="ECO:0000313" key="2">
    <source>
        <dbReference type="EMBL" id="KNE72100.1"/>
    </source>
</evidence>
<sequence>MGKVSKATITTSCRLRAADAAAASDKRAIKLPSSSTMSPSAAAGNATATASRIISVLPSATEILCLLPGFDKLLVGRSHECDYPRTIRDRPILTGQKTTFTTSADVDRQVSEALSQGSSLYTLDIPQIQQLKPDMILTQDICDVCAIDLQTVQRVAKGMKPSPTVLTLNPASLRDVLVNIVEVGDAVGASKEARAIFEDLVRRVKAAEQWSLANVKQRPNVAFIEWVDPIFYGGHWTPELIELAGGYHPLNTILKSSTDSLPASHWVKQPVPTVPVRTITRGDCAATSTYATDYTKSYRIQPTTLVATHPEILLIAPCGLDIDTTKRELRLLLDRADAWWWQLNPRPKRVILMNGNHHFNRPGPRLVDALEFVQALLHRPDLLPRFASKEYTDKDGVGFPYEELDLGYWFDKANFVGKAPKQP</sequence>
<feature type="domain" description="Fe/B12 periplasmic-binding" evidence="1">
    <location>
        <begin position="54"/>
        <end position="264"/>
    </location>
</feature>
<dbReference type="InterPro" id="IPR051030">
    <property type="entry name" value="Vitamin_B12-ABC_binding"/>
</dbReference>
<dbReference type="EMBL" id="GG745377">
    <property type="protein sequence ID" value="KNE72100.1"/>
    <property type="molecule type" value="Genomic_DNA"/>
</dbReference>
<evidence type="ECO:0000259" key="1">
    <source>
        <dbReference type="Pfam" id="PF01497"/>
    </source>
</evidence>
<dbReference type="PANTHER" id="PTHR42860">
    <property type="entry name" value="VITAMIN B12-BINDING PROTEIN"/>
    <property type="match status" value="1"/>
</dbReference>
<dbReference type="VEuPathDB" id="FungiDB:AMAG_16596"/>
<dbReference type="OrthoDB" id="274765at2759"/>
<dbReference type="Pfam" id="PF01497">
    <property type="entry name" value="Peripla_BP_2"/>
    <property type="match status" value="1"/>
</dbReference>
<dbReference type="STRING" id="578462.A0A0L0TBN0"/>
<dbReference type="AlphaFoldDB" id="A0A0L0TBN0"/>
<gene>
    <name evidence="2" type="ORF">AMAG_16596</name>
</gene>
<reference evidence="3" key="2">
    <citation type="submission" date="2009-11" db="EMBL/GenBank/DDBJ databases">
        <title>The Genome Sequence of Allomyces macrogynus strain ATCC 38327.</title>
        <authorList>
            <consortium name="The Broad Institute Genome Sequencing Platform"/>
            <person name="Russ C."/>
            <person name="Cuomo C."/>
            <person name="Shea T."/>
            <person name="Young S.K."/>
            <person name="Zeng Q."/>
            <person name="Koehrsen M."/>
            <person name="Haas B."/>
            <person name="Borodovsky M."/>
            <person name="Guigo R."/>
            <person name="Alvarado L."/>
            <person name="Berlin A."/>
            <person name="Borenstein D."/>
            <person name="Chen Z."/>
            <person name="Engels R."/>
            <person name="Freedman E."/>
            <person name="Gellesch M."/>
            <person name="Goldberg J."/>
            <person name="Griggs A."/>
            <person name="Gujja S."/>
            <person name="Heiman D."/>
            <person name="Hepburn T."/>
            <person name="Howarth C."/>
            <person name="Jen D."/>
            <person name="Larson L."/>
            <person name="Lewis B."/>
            <person name="Mehta T."/>
            <person name="Park D."/>
            <person name="Pearson M."/>
            <person name="Roberts A."/>
            <person name="Saif S."/>
            <person name="Shenoy N."/>
            <person name="Sisk P."/>
            <person name="Stolte C."/>
            <person name="Sykes S."/>
            <person name="Walk T."/>
            <person name="White J."/>
            <person name="Yandava C."/>
            <person name="Burger G."/>
            <person name="Gray M.W."/>
            <person name="Holland P.W.H."/>
            <person name="King N."/>
            <person name="Lang F.B.F."/>
            <person name="Roger A.J."/>
            <person name="Ruiz-Trillo I."/>
            <person name="Lander E."/>
            <person name="Nusbaum C."/>
        </authorList>
    </citation>
    <scope>NUCLEOTIDE SEQUENCE [LARGE SCALE GENOMIC DNA]</scope>
    <source>
        <strain evidence="3">ATCC 38327</strain>
    </source>
</reference>
<name>A0A0L0TBN0_ALLM3</name>
<accession>A0A0L0TBN0</accession>
<dbReference type="OMA" id="QDQCDVC"/>
<dbReference type="Proteomes" id="UP000054350">
    <property type="component" value="Unassembled WGS sequence"/>
</dbReference>
<keyword evidence="3" id="KW-1185">Reference proteome</keyword>
<feature type="non-terminal residue" evidence="2">
    <location>
        <position position="1"/>
    </location>
</feature>
<dbReference type="SUPFAM" id="SSF53807">
    <property type="entry name" value="Helical backbone' metal receptor"/>
    <property type="match status" value="1"/>
</dbReference>
<dbReference type="PANTHER" id="PTHR42860:SF1">
    <property type="entry name" value="VITAMIN B12-BINDING PROTEIN"/>
    <property type="match status" value="1"/>
</dbReference>
<dbReference type="InterPro" id="IPR002491">
    <property type="entry name" value="ABC_transptr_periplasmic_BD"/>
</dbReference>
<dbReference type="Gene3D" id="3.40.50.1980">
    <property type="entry name" value="Nitrogenase molybdenum iron protein domain"/>
    <property type="match status" value="2"/>
</dbReference>
<reference evidence="2 3" key="1">
    <citation type="submission" date="2009-11" db="EMBL/GenBank/DDBJ databases">
        <title>Annotation of Allomyces macrogynus ATCC 38327.</title>
        <authorList>
            <consortium name="The Broad Institute Genome Sequencing Platform"/>
            <person name="Russ C."/>
            <person name="Cuomo C."/>
            <person name="Burger G."/>
            <person name="Gray M.W."/>
            <person name="Holland P.W.H."/>
            <person name="King N."/>
            <person name="Lang F.B.F."/>
            <person name="Roger A.J."/>
            <person name="Ruiz-Trillo I."/>
            <person name="Young S.K."/>
            <person name="Zeng Q."/>
            <person name="Gargeya S."/>
            <person name="Fitzgerald M."/>
            <person name="Haas B."/>
            <person name="Abouelleil A."/>
            <person name="Alvarado L."/>
            <person name="Arachchi H.M."/>
            <person name="Berlin A."/>
            <person name="Chapman S.B."/>
            <person name="Gearin G."/>
            <person name="Goldberg J."/>
            <person name="Griggs A."/>
            <person name="Gujja S."/>
            <person name="Hansen M."/>
            <person name="Heiman D."/>
            <person name="Howarth C."/>
            <person name="Larimer J."/>
            <person name="Lui A."/>
            <person name="MacDonald P.J.P."/>
            <person name="McCowen C."/>
            <person name="Montmayeur A."/>
            <person name="Murphy C."/>
            <person name="Neiman D."/>
            <person name="Pearson M."/>
            <person name="Priest M."/>
            <person name="Roberts A."/>
            <person name="Saif S."/>
            <person name="Shea T."/>
            <person name="Sisk P."/>
            <person name="Stolte C."/>
            <person name="Sykes S."/>
            <person name="Wortman J."/>
            <person name="Nusbaum C."/>
            <person name="Birren B."/>
        </authorList>
    </citation>
    <scope>NUCLEOTIDE SEQUENCE [LARGE SCALE GENOMIC DNA]</scope>
    <source>
        <strain evidence="2 3">ATCC 38327</strain>
    </source>
</reference>
<dbReference type="eggNOG" id="ENOG502RY45">
    <property type="taxonomic scope" value="Eukaryota"/>
</dbReference>